<name>A0A1M4TBY1_9BACT</name>
<sequence>MNRTQLTQWFRNQQPTIEQIILEAAQAFVAANERNPNFGYDLSIAQQEAYNLVQNTDLCYDRYTTPLAYSLWYQARRMNVFLSHFCDKVTEACAASQPVEVFDLGAGTGCVQFCFGLAAVAFKRAGKRMPLMRIINVDVSPFMLSYLRSYLWPAAIKHYPELRDLLVEYHVYSWTNRGEFSITNPWVCASYLFDSSENESYLQSNFDELIKSFEPSKILMLTSAQERKRNMMSSLSAKMRQRGFNMIVASSDESVFQGALPVVSAYRMRLVEKYRLKASKSAVSWADGSFNALGLEKQQSGLSFNMRSLPEVLDLFNPPLRVRREVQLNDDQIRAARYEEQPSIITGPAGCGKSIVVTEKIINVLEKHKWTGPLNILVTTFNKSLIKQLRAWLTDLLEAKGKSVRQQYNKVVNGVNDGTGDLTTGAEFSIQIRFVHFEMLGKYVGSIQFKPFNENTHRQALERFVLETKKEQGIAADKWNEILNPDFLLEEYHRVIYGLQCKLVLGEDNYQGVERKGRGRRISLNRGPRRKAVFTALHKYGKWMHADPQAGQSYLARRQMLFNELESRRLPAPFDYVFVDEFQDCTPTDYKLMGMMLKNVDRLVLAGDLAQAVHIGQSGSIPRDKAMARRVYYRLNGSYRLPFRICEAIYPLSEAIAASSLDREVTAEITPYKGAPPGARPIIVGGANDTELAQKIIAIRAAYLPFDINQVTIMEKDDGLCREIRRAGIPVETTTILRLKGLEKELVVWSLQAEVEYEDEVKEFVYTIATRTNCMLVVAISQNAKAYFKPLLGLLRPDRLICWDAQSENLFTTYKQVVSSPLIHEG</sequence>
<dbReference type="GO" id="GO:0016787">
    <property type="term" value="F:hydrolase activity"/>
    <property type="evidence" value="ECO:0007669"/>
    <property type="project" value="UniProtKB-UniRule"/>
</dbReference>
<dbReference type="PROSITE" id="PS51198">
    <property type="entry name" value="UVRD_HELICASE_ATP_BIND"/>
    <property type="match status" value="1"/>
</dbReference>
<dbReference type="EMBL" id="FQUO01000001">
    <property type="protein sequence ID" value="SHE42049.1"/>
    <property type="molecule type" value="Genomic_DNA"/>
</dbReference>
<keyword evidence="8" id="KW-1185">Reference proteome</keyword>
<evidence type="ECO:0000256" key="2">
    <source>
        <dbReference type="ARBA" id="ARBA00022801"/>
    </source>
</evidence>
<dbReference type="AlphaFoldDB" id="A0A1M4TBY1"/>
<feature type="domain" description="UvrD-like helicase ATP-binding" evidence="6">
    <location>
        <begin position="326"/>
        <end position="659"/>
    </location>
</feature>
<dbReference type="SUPFAM" id="SSF52540">
    <property type="entry name" value="P-loop containing nucleoside triphosphate hydrolases"/>
    <property type="match status" value="1"/>
</dbReference>
<dbReference type="Proteomes" id="UP000184368">
    <property type="component" value="Unassembled WGS sequence"/>
</dbReference>
<gene>
    <name evidence="7" type="ORF">SAMN05444008_101379</name>
</gene>
<dbReference type="InterPro" id="IPR014016">
    <property type="entry name" value="UvrD-like_ATP-bd"/>
</dbReference>
<organism evidence="7 8">
    <name type="scientific">Cnuella takakiae</name>
    <dbReference type="NCBI Taxonomy" id="1302690"/>
    <lineage>
        <taxon>Bacteria</taxon>
        <taxon>Pseudomonadati</taxon>
        <taxon>Bacteroidota</taxon>
        <taxon>Chitinophagia</taxon>
        <taxon>Chitinophagales</taxon>
        <taxon>Chitinophagaceae</taxon>
        <taxon>Cnuella</taxon>
    </lineage>
</organism>
<evidence type="ECO:0000256" key="1">
    <source>
        <dbReference type="ARBA" id="ARBA00022741"/>
    </source>
</evidence>
<evidence type="ECO:0000313" key="8">
    <source>
        <dbReference type="Proteomes" id="UP000184368"/>
    </source>
</evidence>
<keyword evidence="3 5" id="KW-0347">Helicase</keyword>
<dbReference type="InterPro" id="IPR027417">
    <property type="entry name" value="P-loop_NTPase"/>
</dbReference>
<proteinExistence type="predicted"/>
<accession>A0A1M4TBY1</accession>
<dbReference type="Pfam" id="PF00580">
    <property type="entry name" value="UvrD-helicase"/>
    <property type="match status" value="1"/>
</dbReference>
<reference evidence="7 8" key="1">
    <citation type="submission" date="2016-11" db="EMBL/GenBank/DDBJ databases">
        <authorList>
            <person name="Jaros S."/>
            <person name="Januszkiewicz K."/>
            <person name="Wedrychowicz H."/>
        </authorList>
    </citation>
    <scope>NUCLEOTIDE SEQUENCE [LARGE SCALE GENOMIC DNA]</scope>
    <source>
        <strain evidence="7 8">DSM 26897</strain>
    </source>
</reference>
<dbReference type="STRING" id="1302690.BUE76_01450"/>
<dbReference type="OrthoDB" id="9787585at2"/>
<evidence type="ECO:0000256" key="3">
    <source>
        <dbReference type="ARBA" id="ARBA00022806"/>
    </source>
</evidence>
<keyword evidence="2 5" id="KW-0378">Hydrolase</keyword>
<feature type="binding site" evidence="5">
    <location>
        <begin position="347"/>
        <end position="354"/>
    </location>
    <ligand>
        <name>ATP</name>
        <dbReference type="ChEBI" id="CHEBI:30616"/>
    </ligand>
</feature>
<dbReference type="PANTHER" id="PTHR11070">
    <property type="entry name" value="UVRD / RECB / PCRA DNA HELICASE FAMILY MEMBER"/>
    <property type="match status" value="1"/>
</dbReference>
<evidence type="ECO:0000313" key="7">
    <source>
        <dbReference type="EMBL" id="SHE42049.1"/>
    </source>
</evidence>
<dbReference type="GO" id="GO:0005524">
    <property type="term" value="F:ATP binding"/>
    <property type="evidence" value="ECO:0007669"/>
    <property type="project" value="UniProtKB-UniRule"/>
</dbReference>
<dbReference type="GO" id="GO:0003677">
    <property type="term" value="F:DNA binding"/>
    <property type="evidence" value="ECO:0007669"/>
    <property type="project" value="InterPro"/>
</dbReference>
<dbReference type="RefSeq" id="WP_073039373.1">
    <property type="nucleotide sequence ID" value="NZ_FQUO01000001.1"/>
</dbReference>
<keyword evidence="1 5" id="KW-0547">Nucleotide-binding</keyword>
<evidence type="ECO:0000256" key="4">
    <source>
        <dbReference type="ARBA" id="ARBA00022840"/>
    </source>
</evidence>
<dbReference type="Gene3D" id="3.40.50.300">
    <property type="entry name" value="P-loop containing nucleotide triphosphate hydrolases"/>
    <property type="match status" value="1"/>
</dbReference>
<dbReference type="GO" id="GO:0003678">
    <property type="term" value="F:DNA helicase activity"/>
    <property type="evidence" value="ECO:0007669"/>
    <property type="project" value="InterPro"/>
</dbReference>
<protein>
    <submittedName>
        <fullName evidence="7">UvrD/REP helicase N-terminal domain-containing protein</fullName>
    </submittedName>
</protein>
<evidence type="ECO:0000256" key="5">
    <source>
        <dbReference type="PROSITE-ProRule" id="PRU00560"/>
    </source>
</evidence>
<evidence type="ECO:0000259" key="6">
    <source>
        <dbReference type="PROSITE" id="PS51198"/>
    </source>
</evidence>
<dbReference type="InterPro" id="IPR000212">
    <property type="entry name" value="DNA_helicase_UvrD/REP"/>
</dbReference>
<keyword evidence="4 5" id="KW-0067">ATP-binding</keyword>